<dbReference type="PANTHER" id="PTHR10961">
    <property type="entry name" value="PEROXISOMAL SARCOSINE OXIDASE"/>
    <property type="match status" value="1"/>
</dbReference>
<dbReference type="SUPFAM" id="SSF51905">
    <property type="entry name" value="FAD/NAD(P)-binding domain"/>
    <property type="match status" value="1"/>
</dbReference>
<accession>A0AAX2LTL6</accession>
<reference evidence="6 7" key="1">
    <citation type="submission" date="2018-06" db="EMBL/GenBank/DDBJ databases">
        <authorList>
            <consortium name="Pathogen Informatics"/>
            <person name="Doyle S."/>
        </authorList>
    </citation>
    <scope>NUCLEOTIDE SEQUENCE [LARGE SCALE GENOMIC DNA]</scope>
    <source>
        <strain evidence="6 7">NCTC11327</strain>
    </source>
</reference>
<dbReference type="SUPFAM" id="SSF54373">
    <property type="entry name" value="FAD-linked reductases, C-terminal domain"/>
    <property type="match status" value="1"/>
</dbReference>
<keyword evidence="4 6" id="KW-0560">Oxidoreductase</keyword>
<dbReference type="GO" id="GO:0050660">
    <property type="term" value="F:flavin adenine dinucleotide binding"/>
    <property type="evidence" value="ECO:0007669"/>
    <property type="project" value="InterPro"/>
</dbReference>
<gene>
    <name evidence="6" type="primary">soxA</name>
    <name evidence="6" type="ORF">NCTC11327_03589</name>
</gene>
<dbReference type="Proteomes" id="UP000254626">
    <property type="component" value="Unassembled WGS sequence"/>
</dbReference>
<dbReference type="InterPro" id="IPR045170">
    <property type="entry name" value="MTOX"/>
</dbReference>
<dbReference type="Pfam" id="PF01266">
    <property type="entry name" value="DAO"/>
    <property type="match status" value="1"/>
</dbReference>
<comment type="cofactor">
    <cofactor evidence="1">
        <name>FAD</name>
        <dbReference type="ChEBI" id="CHEBI:57692"/>
    </cofactor>
</comment>
<dbReference type="InterPro" id="IPR036188">
    <property type="entry name" value="FAD/NAD-bd_sf"/>
</dbReference>
<evidence type="ECO:0000256" key="4">
    <source>
        <dbReference type="ARBA" id="ARBA00023002"/>
    </source>
</evidence>
<evidence type="ECO:0000256" key="3">
    <source>
        <dbReference type="ARBA" id="ARBA00022827"/>
    </source>
</evidence>
<dbReference type="Gene3D" id="3.50.50.60">
    <property type="entry name" value="FAD/NAD(P)-binding domain"/>
    <property type="match status" value="1"/>
</dbReference>
<dbReference type="Gene3D" id="3.30.9.10">
    <property type="entry name" value="D-Amino Acid Oxidase, subunit A, domain 2"/>
    <property type="match status" value="1"/>
</dbReference>
<name>A0AAX2LTL6_VIBFL</name>
<evidence type="ECO:0000313" key="6">
    <source>
        <dbReference type="EMBL" id="SUQ26726.1"/>
    </source>
</evidence>
<dbReference type="GO" id="GO:0008115">
    <property type="term" value="F:sarcosine oxidase activity"/>
    <property type="evidence" value="ECO:0007669"/>
    <property type="project" value="UniProtKB-EC"/>
</dbReference>
<evidence type="ECO:0000256" key="1">
    <source>
        <dbReference type="ARBA" id="ARBA00001974"/>
    </source>
</evidence>
<organism evidence="6 7">
    <name type="scientific">Vibrio fluvialis</name>
    <dbReference type="NCBI Taxonomy" id="676"/>
    <lineage>
        <taxon>Bacteria</taxon>
        <taxon>Pseudomonadati</taxon>
        <taxon>Pseudomonadota</taxon>
        <taxon>Gammaproteobacteria</taxon>
        <taxon>Vibrionales</taxon>
        <taxon>Vibrionaceae</taxon>
        <taxon>Vibrio</taxon>
    </lineage>
</organism>
<dbReference type="InterPro" id="IPR006076">
    <property type="entry name" value="FAD-dep_OxRdtase"/>
</dbReference>
<proteinExistence type="predicted"/>
<sequence length="394" mass="42992">MAGINPPFVFNSAAKGEVGVKYDVVVVGAGSMGMAAGYFLARQGKKVLMMDAFDPPHHHASHHGETRIIRHAYGEGEKYVPLALRAQALWEELQAQSGQTLFLKTGVLNMGEATSPFIQMIIASAEKYQLPIEVLTAAQIHQRFPGITLPESYIGCFESTSGVLRCEDCITAYRQLALEHGAELLTYHPLEEIEVQGGEVTLRSGDKVIVADKVIVSAGAWATKLMNKLDFALPMQPNRKTFAWFEADEALYGDGVFPAFSFDSPQGIYYGFPSIDGAGLKVGRHDGGDAQDPDQPVAPYDNVTDSVDLERFLATVMPKTSGLMYGKTCMYSMTADENFIIDRHPEHDNIIVAAGFSGHGFKFASVIGEILSDLAVRGETEHDISLFSLSRFQS</sequence>
<dbReference type="GO" id="GO:0005829">
    <property type="term" value="C:cytosol"/>
    <property type="evidence" value="ECO:0007669"/>
    <property type="project" value="TreeGrafter"/>
</dbReference>
<keyword evidence="2" id="KW-0285">Flavoprotein</keyword>
<keyword evidence="3" id="KW-0274">FAD</keyword>
<evidence type="ECO:0000259" key="5">
    <source>
        <dbReference type="Pfam" id="PF01266"/>
    </source>
</evidence>
<protein>
    <submittedName>
        <fullName evidence="6">Monomeric sarcosine oxidase (MSOX)</fullName>
        <ecNumber evidence="6">1.5.3.1</ecNumber>
    </submittedName>
</protein>
<dbReference type="EC" id="1.5.3.1" evidence="6"/>
<dbReference type="EMBL" id="UHIP01000002">
    <property type="protein sequence ID" value="SUQ26726.1"/>
    <property type="molecule type" value="Genomic_DNA"/>
</dbReference>
<evidence type="ECO:0000313" key="7">
    <source>
        <dbReference type="Proteomes" id="UP000254626"/>
    </source>
</evidence>
<evidence type="ECO:0000256" key="2">
    <source>
        <dbReference type="ARBA" id="ARBA00022630"/>
    </source>
</evidence>
<feature type="domain" description="FAD dependent oxidoreductase" evidence="5">
    <location>
        <begin position="23"/>
        <end position="374"/>
    </location>
</feature>
<dbReference type="PANTHER" id="PTHR10961:SF7">
    <property type="entry name" value="FAD DEPENDENT OXIDOREDUCTASE DOMAIN-CONTAINING PROTEIN"/>
    <property type="match status" value="1"/>
</dbReference>
<comment type="caution">
    <text evidence="6">The sequence shown here is derived from an EMBL/GenBank/DDBJ whole genome shotgun (WGS) entry which is preliminary data.</text>
</comment>
<dbReference type="AlphaFoldDB" id="A0AAX2LTL6"/>
<dbReference type="NCBIfam" id="NF008425">
    <property type="entry name" value="PRK11259.1"/>
    <property type="match status" value="1"/>
</dbReference>